<dbReference type="InterPro" id="IPR036273">
    <property type="entry name" value="CRAL/TRIO_N_dom_sf"/>
</dbReference>
<dbReference type="Proteomes" id="UP000198287">
    <property type="component" value="Unassembled WGS sequence"/>
</dbReference>
<name>A0A226EML2_FOLCA</name>
<dbReference type="OrthoDB" id="75724at2759"/>
<dbReference type="SUPFAM" id="SSF52087">
    <property type="entry name" value="CRAL/TRIO domain"/>
    <property type="match status" value="1"/>
</dbReference>
<dbReference type="InterPro" id="IPR036865">
    <property type="entry name" value="CRAL-TRIO_dom_sf"/>
</dbReference>
<evidence type="ECO:0000313" key="3">
    <source>
        <dbReference type="Proteomes" id="UP000198287"/>
    </source>
</evidence>
<protein>
    <submittedName>
        <fullName evidence="2">Alpha-tocopherol transfer protein-like</fullName>
    </submittedName>
</protein>
<evidence type="ECO:0000259" key="1">
    <source>
        <dbReference type="PROSITE" id="PS50191"/>
    </source>
</evidence>
<dbReference type="PANTHER" id="PTHR10174:SF208">
    <property type="entry name" value="CRAL-TRIO DOMAIN-CONTAINING PROTEIN DDB_G0278031"/>
    <property type="match status" value="1"/>
</dbReference>
<dbReference type="PROSITE" id="PS50191">
    <property type="entry name" value="CRAL_TRIO"/>
    <property type="match status" value="1"/>
</dbReference>
<dbReference type="SMART" id="SM01100">
    <property type="entry name" value="CRAL_TRIO_N"/>
    <property type="match status" value="1"/>
</dbReference>
<proteinExistence type="predicted"/>
<dbReference type="InterPro" id="IPR011074">
    <property type="entry name" value="CRAL/TRIO_N_dom"/>
</dbReference>
<dbReference type="PANTHER" id="PTHR10174">
    <property type="entry name" value="ALPHA-TOCOPHEROL TRANSFER PROTEIN-RELATED"/>
    <property type="match status" value="1"/>
</dbReference>
<dbReference type="Pfam" id="PF00650">
    <property type="entry name" value="CRAL_TRIO"/>
    <property type="match status" value="1"/>
</dbReference>
<dbReference type="SUPFAM" id="SSF46938">
    <property type="entry name" value="CRAL/TRIO N-terminal domain"/>
    <property type="match status" value="1"/>
</dbReference>
<reference evidence="2 3" key="1">
    <citation type="submission" date="2015-12" db="EMBL/GenBank/DDBJ databases">
        <title>The genome of Folsomia candida.</title>
        <authorList>
            <person name="Faddeeva A."/>
            <person name="Derks M.F."/>
            <person name="Anvar Y."/>
            <person name="Smit S."/>
            <person name="Van Straalen N."/>
            <person name="Roelofs D."/>
        </authorList>
    </citation>
    <scope>NUCLEOTIDE SEQUENCE [LARGE SCALE GENOMIC DNA]</scope>
    <source>
        <strain evidence="2 3">VU population</strain>
        <tissue evidence="2">Whole body</tissue>
    </source>
</reference>
<comment type="caution">
    <text evidence="2">The sequence shown here is derived from an EMBL/GenBank/DDBJ whole genome shotgun (WGS) entry which is preliminary data.</text>
</comment>
<dbReference type="InterPro" id="IPR001251">
    <property type="entry name" value="CRAL-TRIO_dom"/>
</dbReference>
<evidence type="ECO:0000313" key="2">
    <source>
        <dbReference type="EMBL" id="OXA58530.1"/>
    </source>
</evidence>
<dbReference type="GO" id="GO:1902936">
    <property type="term" value="F:phosphatidylinositol bisphosphate binding"/>
    <property type="evidence" value="ECO:0007669"/>
    <property type="project" value="TreeGrafter"/>
</dbReference>
<dbReference type="CDD" id="cd00170">
    <property type="entry name" value="SEC14"/>
    <property type="match status" value="1"/>
</dbReference>
<dbReference type="Gene3D" id="1.20.5.1200">
    <property type="entry name" value="Alpha-tocopherol transfer"/>
    <property type="match status" value="1"/>
</dbReference>
<dbReference type="EMBL" id="LNIX01000003">
    <property type="protein sequence ID" value="OXA58530.1"/>
    <property type="molecule type" value="Genomic_DNA"/>
</dbReference>
<keyword evidence="3" id="KW-1185">Reference proteome</keyword>
<dbReference type="OMA" id="TSALICN"/>
<gene>
    <name evidence="2" type="ORF">Fcan01_06940</name>
</gene>
<dbReference type="PRINTS" id="PR00180">
    <property type="entry name" value="CRETINALDHBP"/>
</dbReference>
<dbReference type="AlphaFoldDB" id="A0A226EML2"/>
<feature type="domain" description="CRAL-TRIO" evidence="1">
    <location>
        <begin position="66"/>
        <end position="229"/>
    </location>
</feature>
<accession>A0A226EML2</accession>
<dbReference type="Pfam" id="PF03765">
    <property type="entry name" value="CRAL_TRIO_N"/>
    <property type="match status" value="1"/>
</dbReference>
<organism evidence="2 3">
    <name type="scientific">Folsomia candida</name>
    <name type="common">Springtail</name>
    <dbReference type="NCBI Taxonomy" id="158441"/>
    <lineage>
        <taxon>Eukaryota</taxon>
        <taxon>Metazoa</taxon>
        <taxon>Ecdysozoa</taxon>
        <taxon>Arthropoda</taxon>
        <taxon>Hexapoda</taxon>
        <taxon>Collembola</taxon>
        <taxon>Entomobryomorpha</taxon>
        <taxon>Isotomoidea</taxon>
        <taxon>Isotomidae</taxon>
        <taxon>Proisotominae</taxon>
        <taxon>Folsomia</taxon>
    </lineage>
</organism>
<dbReference type="GO" id="GO:0016020">
    <property type="term" value="C:membrane"/>
    <property type="evidence" value="ECO:0007669"/>
    <property type="project" value="TreeGrafter"/>
</dbReference>
<dbReference type="Gene3D" id="3.40.525.10">
    <property type="entry name" value="CRAL-TRIO lipid binding domain"/>
    <property type="match status" value="1"/>
</dbReference>
<dbReference type="Gene3D" id="1.10.8.20">
    <property type="entry name" value="N-terminal domain of phosphatidylinositol transfer protein sec14p"/>
    <property type="match status" value="1"/>
</dbReference>
<sequence length="262" mass="30169">MNSLKEQSCLQLLRDLIQDDPDLCCSEEEEFLMRFLRAKDFKVDQAFQSLKNYVEMRKGFPTTFYPSAVKSTLESGMVNVLKHRDSDGRQIFYFRTYLWNTKFQNADDVFIACTLILEEMLNCVDTQKNGVTFIHDLKGLGFSHCMTLGLPELKRIFRIKGGFPARFKKAHAVNPSTPFFILNKLAYAFIPTKLHNRVTIYGKDMSALYESIPKECLPKSLGGLLHDDDAIDHELMNRLMSRDEYFKTTSALICNGSKRNKS</sequence>
<dbReference type="SMART" id="SM00516">
    <property type="entry name" value="SEC14"/>
    <property type="match status" value="1"/>
</dbReference>